<name>A0A7U2HZK4_PHANO</name>
<sequence>MSSAHSEYDDADFDDSLFPAYAKYINGVETPWYEPHDRRLNYLPYTDAGPIPYTNSMPSRQVTGAPANFNIRNGPSVLDLRLSSNHPQLGRLVPPETLRSAPPRPRTRAPAQSTPGSTKHHQAVSSAEITRQKLLQASLERSGATTPPMLVGRNGSSEKRRMPARQATHPSLLRSSSATDKDSQAGIMPPSGRPLPSFAASPTPVRPQAHLSPQEPRQSGQLPSTALIRPGEILSDPRYKDAPRSNLKRIDTQITGLYDIAQGHPDPEFRRQALIEIAASSAKIHRMVFDRDQQLGKMPPGGETRKQAHAQAQYSQYRSAQSASPHDQPQGFSDGYEQAMPSPQYEAQVLPQQHIKSMPHQAPVQQLPQQYAHPEPENLLPNTPPNISGDLRGTINAQISKYIQSCSLLAASPADPEGAARRNAAQNWQNDFRAFLPPAGLQYLDETVAKILSYHPVQAAQPHLAPQVCPHPSMPSHQNVPSHPYAPDQAGVIAEPLRRYIFATLPKYFGAVRARMLPSTPANAALQQQAHAFMQRFRATVPNEGHDFIDEIVRRMIIERNEGRNPMALLQI</sequence>
<proteinExistence type="predicted"/>
<protein>
    <submittedName>
        <fullName evidence="2">Uncharacterized protein</fullName>
    </submittedName>
</protein>
<feature type="region of interest" description="Disordered" evidence="1">
    <location>
        <begin position="294"/>
        <end position="339"/>
    </location>
</feature>
<dbReference type="VEuPathDB" id="FungiDB:JI435_013900"/>
<dbReference type="AlphaFoldDB" id="A0A7U2HZK4"/>
<keyword evidence="3" id="KW-1185">Reference proteome</keyword>
<dbReference type="Proteomes" id="UP000663193">
    <property type="component" value="Chromosome 6"/>
</dbReference>
<feature type="compositionally biased region" description="Low complexity" evidence="1">
    <location>
        <begin position="309"/>
        <end position="324"/>
    </location>
</feature>
<evidence type="ECO:0000313" key="3">
    <source>
        <dbReference type="Proteomes" id="UP000663193"/>
    </source>
</evidence>
<feature type="compositionally biased region" description="Polar residues" evidence="1">
    <location>
        <begin position="215"/>
        <end position="224"/>
    </location>
</feature>
<gene>
    <name evidence="2" type="ORF">JI435_013900</name>
</gene>
<feature type="region of interest" description="Disordered" evidence="1">
    <location>
        <begin position="86"/>
        <end position="246"/>
    </location>
</feature>
<dbReference type="OrthoDB" id="3784793at2759"/>
<organism evidence="2 3">
    <name type="scientific">Phaeosphaeria nodorum (strain SN15 / ATCC MYA-4574 / FGSC 10173)</name>
    <name type="common">Glume blotch fungus</name>
    <name type="synonym">Parastagonospora nodorum</name>
    <dbReference type="NCBI Taxonomy" id="321614"/>
    <lineage>
        <taxon>Eukaryota</taxon>
        <taxon>Fungi</taxon>
        <taxon>Dikarya</taxon>
        <taxon>Ascomycota</taxon>
        <taxon>Pezizomycotina</taxon>
        <taxon>Dothideomycetes</taxon>
        <taxon>Pleosporomycetidae</taxon>
        <taxon>Pleosporales</taxon>
        <taxon>Pleosporineae</taxon>
        <taxon>Phaeosphaeriaceae</taxon>
        <taxon>Parastagonospora</taxon>
    </lineage>
</organism>
<dbReference type="EMBL" id="CP069028">
    <property type="protein sequence ID" value="QRC96478.1"/>
    <property type="molecule type" value="Genomic_DNA"/>
</dbReference>
<reference evidence="3" key="1">
    <citation type="journal article" date="2021" name="BMC Genomics">
        <title>Chromosome-level genome assembly and manually-curated proteome of model necrotroph Parastagonospora nodorum Sn15 reveals a genome-wide trove of candidate effector homologs, and redundancy of virulence-related functions within an accessory chromosome.</title>
        <authorList>
            <person name="Bertazzoni S."/>
            <person name="Jones D.A.B."/>
            <person name="Phan H.T."/>
            <person name="Tan K.-C."/>
            <person name="Hane J.K."/>
        </authorList>
    </citation>
    <scope>NUCLEOTIDE SEQUENCE [LARGE SCALE GENOMIC DNA]</scope>
    <source>
        <strain evidence="3">SN15 / ATCC MYA-4574 / FGSC 10173)</strain>
    </source>
</reference>
<evidence type="ECO:0000313" key="2">
    <source>
        <dbReference type="EMBL" id="QRC96478.1"/>
    </source>
</evidence>
<feature type="compositionally biased region" description="Basic and acidic residues" evidence="1">
    <location>
        <begin position="235"/>
        <end position="246"/>
    </location>
</feature>
<dbReference type="OMA" id="WQNDFRA"/>
<accession>A0A7U2HZK4</accession>
<feature type="compositionally biased region" description="Polar residues" evidence="1">
    <location>
        <begin position="123"/>
        <end position="135"/>
    </location>
</feature>
<evidence type="ECO:0000256" key="1">
    <source>
        <dbReference type="SAM" id="MobiDB-lite"/>
    </source>
</evidence>